<evidence type="ECO:0000313" key="2">
    <source>
        <dbReference type="Proteomes" id="UP000188637"/>
    </source>
</evidence>
<dbReference type="Proteomes" id="UP000188637">
    <property type="component" value="Unassembled WGS sequence"/>
</dbReference>
<evidence type="ECO:0000313" key="1">
    <source>
        <dbReference type="EMBL" id="ONI38085.1"/>
    </source>
</evidence>
<comment type="caution">
    <text evidence="1">The sequence shown here is derived from an EMBL/GenBank/DDBJ whole genome shotgun (WGS) entry which is preliminary data.</text>
</comment>
<proteinExistence type="predicted"/>
<gene>
    <name evidence="1" type="ORF">AN640_02855</name>
</gene>
<protein>
    <submittedName>
        <fullName evidence="1">Uncharacterized protein</fullName>
    </submittedName>
</protein>
<accession>A0ACC8X8J0</accession>
<keyword evidence="2" id="KW-1185">Reference proteome</keyword>
<sequence>MFGLFGNNDGVFLSRGDFKNAEVDNYISYEDGEFVCFLIKSPDEEHCFTNKGYYRLKGTDLDRYEFNRHKLEDVEFELAGRFDGDVEVKFIIGGDKINVDINKAQSEQAKDLYKILYKLSSVQNFEEDDYSDVFEQFLDN</sequence>
<organism evidence="1 2">
    <name type="scientific">Candidatus Epulonipiscium fishelsonii</name>
    <dbReference type="NCBI Taxonomy" id="77094"/>
    <lineage>
        <taxon>Bacteria</taxon>
        <taxon>Bacillati</taxon>
        <taxon>Bacillota</taxon>
        <taxon>Clostridia</taxon>
        <taxon>Lachnospirales</taxon>
        <taxon>Lachnospiraceae</taxon>
        <taxon>Candidatus Epulonipiscium</taxon>
    </lineage>
</organism>
<name>A0ACC8X8J0_9FIRM</name>
<reference evidence="1" key="1">
    <citation type="submission" date="2016-08" db="EMBL/GenBank/DDBJ databases">
        <authorList>
            <person name="Ngugi D.K."/>
            <person name="Miyake S."/>
            <person name="Stingl U."/>
        </authorList>
    </citation>
    <scope>NUCLEOTIDE SEQUENCE</scope>
    <source>
        <strain evidence="1">SCG-D08WGA-EpuloA1</strain>
    </source>
</reference>
<dbReference type="EMBL" id="LJHD01000302">
    <property type="protein sequence ID" value="ONI38085.1"/>
    <property type="molecule type" value="Genomic_DNA"/>
</dbReference>